<dbReference type="Pfam" id="PF08145">
    <property type="entry name" value="BOP1NT"/>
    <property type="match status" value="1"/>
</dbReference>
<evidence type="ECO:0000256" key="6">
    <source>
        <dbReference type="ARBA" id="ARBA00023242"/>
    </source>
</evidence>
<keyword evidence="3" id="KW-0698">rRNA processing</keyword>
<keyword evidence="5" id="KW-0677">Repeat</keyword>
<evidence type="ECO:0000256" key="2">
    <source>
        <dbReference type="ARBA" id="ARBA00022517"/>
    </source>
</evidence>
<proteinExistence type="predicted"/>
<keyword evidence="10" id="KW-1185">Reference proteome</keyword>
<reference evidence="9 10" key="1">
    <citation type="journal article" date="2021" name="Elife">
        <title>Chloroplast acquisition without the gene transfer in kleptoplastic sea slugs, Plakobranchus ocellatus.</title>
        <authorList>
            <person name="Maeda T."/>
            <person name="Takahashi S."/>
            <person name="Yoshida T."/>
            <person name="Shimamura S."/>
            <person name="Takaki Y."/>
            <person name="Nagai Y."/>
            <person name="Toyoda A."/>
            <person name="Suzuki Y."/>
            <person name="Arimoto A."/>
            <person name="Ishii H."/>
            <person name="Satoh N."/>
            <person name="Nishiyama T."/>
            <person name="Hasebe M."/>
            <person name="Maruyama T."/>
            <person name="Minagawa J."/>
            <person name="Obokata J."/>
            <person name="Shigenobu S."/>
        </authorList>
    </citation>
    <scope>NUCLEOTIDE SEQUENCE [LARGE SCALE GENOMIC DNA]</scope>
</reference>
<feature type="compositionally biased region" description="Acidic residues" evidence="7">
    <location>
        <begin position="111"/>
        <end position="122"/>
    </location>
</feature>
<evidence type="ECO:0000313" key="9">
    <source>
        <dbReference type="EMBL" id="GFO32941.1"/>
    </source>
</evidence>
<gene>
    <name evidence="9" type="ORF">PoB_005944600</name>
</gene>
<dbReference type="Proteomes" id="UP000735302">
    <property type="component" value="Unassembled WGS sequence"/>
</dbReference>
<dbReference type="InterPro" id="IPR028598">
    <property type="entry name" value="BOP1/Erb1"/>
</dbReference>
<dbReference type="SMART" id="SM01035">
    <property type="entry name" value="BOP1NT"/>
    <property type="match status" value="1"/>
</dbReference>
<feature type="domain" description="BOP1 N-terminal" evidence="8">
    <location>
        <begin position="135"/>
        <end position="317"/>
    </location>
</feature>
<dbReference type="GO" id="GO:0000463">
    <property type="term" value="P:maturation of LSU-rRNA from tricistronic rRNA transcript (SSU-rRNA, 5.8S rRNA, LSU-rRNA)"/>
    <property type="evidence" value="ECO:0007669"/>
    <property type="project" value="TreeGrafter"/>
</dbReference>
<keyword evidence="6" id="KW-0539">Nucleus</keyword>
<keyword evidence="4" id="KW-0853">WD repeat</keyword>
<comment type="subcellular location">
    <subcellularLocation>
        <location evidence="1">Nucleus</location>
        <location evidence="1">Nucleolus</location>
    </subcellularLocation>
</comment>
<feature type="compositionally biased region" description="Acidic residues" evidence="7">
    <location>
        <begin position="43"/>
        <end position="83"/>
    </location>
</feature>
<evidence type="ECO:0000256" key="1">
    <source>
        <dbReference type="ARBA" id="ARBA00004604"/>
    </source>
</evidence>
<dbReference type="AlphaFoldDB" id="A0AAV4CM88"/>
<protein>
    <submittedName>
        <fullName evidence="9">Ribosome biogenesis protein bop1 homolog</fullName>
    </submittedName>
</protein>
<comment type="caution">
    <text evidence="9">The sequence shown here is derived from an EMBL/GenBank/DDBJ whole genome shotgun (WGS) entry which is preliminary data.</text>
</comment>
<evidence type="ECO:0000256" key="7">
    <source>
        <dbReference type="SAM" id="MobiDB-lite"/>
    </source>
</evidence>
<dbReference type="PANTHER" id="PTHR17605:SF0">
    <property type="entry name" value="RIBOSOME BIOGENESIS PROTEIN BOP1"/>
    <property type="match status" value="1"/>
</dbReference>
<dbReference type="GO" id="GO:0043021">
    <property type="term" value="F:ribonucleoprotein complex binding"/>
    <property type="evidence" value="ECO:0007669"/>
    <property type="project" value="TreeGrafter"/>
</dbReference>
<dbReference type="EMBL" id="BLXT01006697">
    <property type="protein sequence ID" value="GFO32941.1"/>
    <property type="molecule type" value="Genomic_DNA"/>
</dbReference>
<dbReference type="PANTHER" id="PTHR17605">
    <property type="entry name" value="RIBOSOME BIOGENESIS PROTEIN BOP1 BLOCK OF PROLIFERATION 1 PROTEIN"/>
    <property type="match status" value="1"/>
</dbReference>
<dbReference type="InterPro" id="IPR012953">
    <property type="entry name" value="BOP1_N_dom"/>
</dbReference>
<dbReference type="GO" id="GO:0030687">
    <property type="term" value="C:preribosome, large subunit precursor"/>
    <property type="evidence" value="ECO:0007669"/>
    <property type="project" value="TreeGrafter"/>
</dbReference>
<evidence type="ECO:0000256" key="5">
    <source>
        <dbReference type="ARBA" id="ARBA00022737"/>
    </source>
</evidence>
<organism evidence="9 10">
    <name type="scientific">Plakobranchus ocellatus</name>
    <dbReference type="NCBI Taxonomy" id="259542"/>
    <lineage>
        <taxon>Eukaryota</taxon>
        <taxon>Metazoa</taxon>
        <taxon>Spiralia</taxon>
        <taxon>Lophotrochozoa</taxon>
        <taxon>Mollusca</taxon>
        <taxon>Gastropoda</taxon>
        <taxon>Heterobranchia</taxon>
        <taxon>Euthyneura</taxon>
        <taxon>Panpulmonata</taxon>
        <taxon>Sacoglossa</taxon>
        <taxon>Placobranchoidea</taxon>
        <taxon>Plakobranchidae</taxon>
        <taxon>Plakobranchus</taxon>
    </lineage>
</organism>
<feature type="region of interest" description="Disordered" evidence="7">
    <location>
        <begin position="1"/>
        <end position="122"/>
    </location>
</feature>
<evidence type="ECO:0000256" key="3">
    <source>
        <dbReference type="ARBA" id="ARBA00022552"/>
    </source>
</evidence>
<accession>A0AAV4CM88</accession>
<name>A0AAV4CM88_9GAST</name>
<sequence>MEKKQKSSQRNSSGVKRKLGLLSDANNIVEEEGPSLLINISDSDGESETSNDLEEAQTDSEDGSSSQDEDYVDEESSESDEESYNNSDGAEKDTVADDFENTAAVSVNGTEEYEYDSSDEEDVRNTIGNIPVNWYDDYDHIGYDVEGNKLIKPKQSDALDEFLEKADDPNYWRTIKNKLTGQKVVLSDEDLKQIQRIQSSTHPGGSDDIYAPWIDFFSNEVMDMPVTGRPPDKRSFIPSKWERQRVGEMVHALKMGWMKPRGEIRKMKLSQDPNAPSLDLWKDDAEGVCADLEFHSRRPGKTLKFHFMPGNQKKALKSLENR</sequence>
<keyword evidence="2" id="KW-0690">Ribosome biogenesis</keyword>
<evidence type="ECO:0000256" key="4">
    <source>
        <dbReference type="ARBA" id="ARBA00022574"/>
    </source>
</evidence>
<evidence type="ECO:0000259" key="8">
    <source>
        <dbReference type="SMART" id="SM01035"/>
    </source>
</evidence>
<dbReference type="GO" id="GO:0070545">
    <property type="term" value="C:PeBoW complex"/>
    <property type="evidence" value="ECO:0007669"/>
    <property type="project" value="TreeGrafter"/>
</dbReference>
<evidence type="ECO:0000313" key="10">
    <source>
        <dbReference type="Proteomes" id="UP000735302"/>
    </source>
</evidence>